<reference evidence="3 5" key="2">
    <citation type="submission" date="2018-08" db="EMBL/GenBank/DDBJ databases">
        <title>Recombination of ecologically and evolutionarily significant loci maintains genetic cohesion in the Pseudomonas syringae species complex.</title>
        <authorList>
            <person name="Dillon M."/>
            <person name="Thakur S."/>
            <person name="Almeida R.N.D."/>
            <person name="Weir B.S."/>
            <person name="Guttman D.S."/>
        </authorList>
    </citation>
    <scope>NUCLEOTIDE SEQUENCE [LARGE SCALE GENOMIC DNA]</scope>
    <source>
        <strain evidence="3 5">ICMP 2821</strain>
    </source>
</reference>
<dbReference type="EMBL" id="LJPX01000670">
    <property type="protein sequence ID" value="KPW62685.1"/>
    <property type="molecule type" value="Genomic_DNA"/>
</dbReference>
<dbReference type="Pfam" id="PF20249">
    <property type="entry name" value="VasX_N"/>
    <property type="match status" value="1"/>
</dbReference>
<organism evidence="2 4">
    <name type="scientific">Pseudomonas cannabina</name>
    <dbReference type="NCBI Taxonomy" id="86840"/>
    <lineage>
        <taxon>Bacteria</taxon>
        <taxon>Pseudomonadati</taxon>
        <taxon>Pseudomonadota</taxon>
        <taxon>Gammaproteobacteria</taxon>
        <taxon>Pseudomonadales</taxon>
        <taxon>Pseudomonadaceae</taxon>
        <taxon>Pseudomonas</taxon>
    </lineage>
</organism>
<name>A0A0P9L0D2_PSECA</name>
<evidence type="ECO:0000259" key="1">
    <source>
        <dbReference type="Pfam" id="PF20249"/>
    </source>
</evidence>
<evidence type="ECO:0000313" key="5">
    <source>
        <dbReference type="Proteomes" id="UP000281372"/>
    </source>
</evidence>
<evidence type="ECO:0000313" key="3">
    <source>
        <dbReference type="EMBL" id="RMN35768.1"/>
    </source>
</evidence>
<dbReference type="Proteomes" id="UP000050564">
    <property type="component" value="Unassembled WGS sequence"/>
</dbReference>
<dbReference type="AlphaFoldDB" id="A0A0P9L0D2"/>
<accession>A0A0P9L0D2</accession>
<evidence type="ECO:0000313" key="4">
    <source>
        <dbReference type="Proteomes" id="UP000050564"/>
    </source>
</evidence>
<dbReference type="InterPro" id="IPR046864">
    <property type="entry name" value="VasX_N"/>
</dbReference>
<sequence>MRHVFWNVALTYLGRNDPFSAQRAPRMTEKHGTRQQRLATLFPKTPATATSLCPFRGPNIAIVPVRYALDRSRYDVAPEKLRPLSKDGKWTRLPTLKTRSYNLRQLYDGYVYVFDETADMLHEYKVSAIDGHLSRIVWTDAHIGSDQRNGTGDGQPFLLYPRDNRLHIAFSPVQWTWRLCEHMRSNPPSRALWMKALDLKRYCITMAEPDTLPLDRIAEAVADIDEGKVVEDGRFADSAIPTLQPSSSDEAASLFSPLGADVFWRGSVDDQDSSLFIALDDPLAVFNDLGMQLATDQAAYRSWQAEHEHKIQ</sequence>
<dbReference type="Proteomes" id="UP000281372">
    <property type="component" value="Unassembled WGS sequence"/>
</dbReference>
<proteinExistence type="predicted"/>
<evidence type="ECO:0000313" key="2">
    <source>
        <dbReference type="EMBL" id="KPW62685.1"/>
    </source>
</evidence>
<reference evidence="2 4" key="1">
    <citation type="submission" date="2015-09" db="EMBL/GenBank/DDBJ databases">
        <title>Genome announcement of multiple Pseudomonas syringae strains.</title>
        <authorList>
            <person name="Thakur S."/>
            <person name="Wang P.W."/>
            <person name="Gong Y."/>
            <person name="Weir B.S."/>
            <person name="Guttman D.S."/>
        </authorList>
    </citation>
    <scope>NUCLEOTIDE SEQUENCE [LARGE SCALE GENOMIC DNA]</scope>
    <source>
        <strain evidence="2 4">ICMP2823</strain>
    </source>
</reference>
<protein>
    <submittedName>
        <fullName evidence="2">Membrane protein</fullName>
    </submittedName>
</protein>
<dbReference type="CDD" id="cd20708">
    <property type="entry name" value="MIX_IV"/>
    <property type="match status" value="1"/>
</dbReference>
<gene>
    <name evidence="2" type="ORF">ALO81_04540</name>
    <name evidence="3" type="ORF">ALQ64_04952</name>
</gene>
<dbReference type="EMBL" id="RBOW01000280">
    <property type="protein sequence ID" value="RMN35768.1"/>
    <property type="molecule type" value="Genomic_DNA"/>
</dbReference>
<feature type="domain" description="Toxin VasX N-terminal region" evidence="1">
    <location>
        <begin position="53"/>
        <end position="201"/>
    </location>
</feature>
<comment type="caution">
    <text evidence="2">The sequence shown here is derived from an EMBL/GenBank/DDBJ whole genome shotgun (WGS) entry which is preliminary data.</text>
</comment>
<feature type="non-terminal residue" evidence="2">
    <location>
        <position position="312"/>
    </location>
</feature>